<name>A0AAE0EU22_9CHLO</name>
<dbReference type="InterPro" id="IPR017438">
    <property type="entry name" value="ATP-NAD_kinase_N"/>
</dbReference>
<accession>A0AAE0EU22</accession>
<evidence type="ECO:0008006" key="3">
    <source>
        <dbReference type="Google" id="ProtNLM"/>
    </source>
</evidence>
<dbReference type="EMBL" id="LGRX02034074">
    <property type="protein sequence ID" value="KAK3238915.1"/>
    <property type="molecule type" value="Genomic_DNA"/>
</dbReference>
<organism evidence="1 2">
    <name type="scientific">Cymbomonas tetramitiformis</name>
    <dbReference type="NCBI Taxonomy" id="36881"/>
    <lineage>
        <taxon>Eukaryota</taxon>
        <taxon>Viridiplantae</taxon>
        <taxon>Chlorophyta</taxon>
        <taxon>Pyramimonadophyceae</taxon>
        <taxon>Pyramimonadales</taxon>
        <taxon>Pyramimonadaceae</taxon>
        <taxon>Cymbomonas</taxon>
    </lineage>
</organism>
<proteinExistence type="predicted"/>
<reference evidence="1 2" key="1">
    <citation type="journal article" date="2015" name="Genome Biol. Evol.">
        <title>Comparative Genomics of a Bacterivorous Green Alga Reveals Evolutionary Causalities and Consequences of Phago-Mixotrophic Mode of Nutrition.</title>
        <authorList>
            <person name="Burns J.A."/>
            <person name="Paasch A."/>
            <person name="Narechania A."/>
            <person name="Kim E."/>
        </authorList>
    </citation>
    <scope>NUCLEOTIDE SEQUENCE [LARGE SCALE GENOMIC DNA]</scope>
    <source>
        <strain evidence="1 2">PLY_AMNH</strain>
    </source>
</reference>
<dbReference type="SUPFAM" id="SSF111331">
    <property type="entry name" value="NAD kinase/diacylglycerol kinase-like"/>
    <property type="match status" value="1"/>
</dbReference>
<dbReference type="Gene3D" id="3.40.50.10330">
    <property type="entry name" value="Probable inorganic polyphosphate/atp-NAD kinase, domain 1"/>
    <property type="match status" value="1"/>
</dbReference>
<dbReference type="PANTHER" id="PTHR20275">
    <property type="entry name" value="NAD KINASE"/>
    <property type="match status" value="1"/>
</dbReference>
<dbReference type="InterPro" id="IPR016064">
    <property type="entry name" value="NAD/diacylglycerol_kinase_sf"/>
</dbReference>
<keyword evidence="2" id="KW-1185">Reference proteome</keyword>
<dbReference type="GO" id="GO:0019674">
    <property type="term" value="P:NAD+ metabolic process"/>
    <property type="evidence" value="ECO:0007669"/>
    <property type="project" value="InterPro"/>
</dbReference>
<evidence type="ECO:0000313" key="2">
    <source>
        <dbReference type="Proteomes" id="UP001190700"/>
    </source>
</evidence>
<evidence type="ECO:0000313" key="1">
    <source>
        <dbReference type="EMBL" id="KAK3238915.1"/>
    </source>
</evidence>
<sequence length="340" mass="38117">MTHSQRLLVVLKQSAYELYKRRFDAGEVFTNVRWDRLRDRHSSHSTTVNTLLAFLSKRGVHYQTVKRDDMKPLTLKESEEIDLVVSVGGDGTCLVTSQNLKYGTPLVAVNSDPTPPEIRKHVYHSSQFDQARSTGHLCACGPDKLTKVMGEILDGVRQPTKLARIRTLLNGEELMPALNDILIAHPSPAAVSRYSYVWGRARKATEQERWSAEGSYQEYQHVRSSGIRLCTATGSTAANKSAGGQVMQLEDPRLQYMDREPISVDGTQCPISHAFLQPHEELELRWNSRVGYIYIDGAHTMREITIGDKLQFSTGGQPLNLYCNQSAQSARRDQEGGDKA</sequence>
<dbReference type="InterPro" id="IPR017437">
    <property type="entry name" value="ATP-NAD_kinase_PpnK-typ_C"/>
</dbReference>
<dbReference type="GO" id="GO:0006741">
    <property type="term" value="P:NADP+ biosynthetic process"/>
    <property type="evidence" value="ECO:0007669"/>
    <property type="project" value="TreeGrafter"/>
</dbReference>
<protein>
    <recommendedName>
        <fullName evidence="3">NAD(+) kinase</fullName>
    </recommendedName>
</protein>
<dbReference type="Gene3D" id="2.60.200.30">
    <property type="entry name" value="Probable inorganic polyphosphate/atp-NAD kinase, domain 2"/>
    <property type="match status" value="1"/>
</dbReference>
<dbReference type="AlphaFoldDB" id="A0AAE0EU22"/>
<dbReference type="PANTHER" id="PTHR20275:SF28">
    <property type="entry name" value="NADH KINASE"/>
    <property type="match status" value="1"/>
</dbReference>
<dbReference type="Proteomes" id="UP001190700">
    <property type="component" value="Unassembled WGS sequence"/>
</dbReference>
<comment type="caution">
    <text evidence="1">The sequence shown here is derived from an EMBL/GenBank/DDBJ whole genome shotgun (WGS) entry which is preliminary data.</text>
</comment>
<gene>
    <name evidence="1" type="ORF">CYMTET_51118</name>
</gene>
<dbReference type="GO" id="GO:0003951">
    <property type="term" value="F:NAD+ kinase activity"/>
    <property type="evidence" value="ECO:0007669"/>
    <property type="project" value="InterPro"/>
</dbReference>